<keyword evidence="2" id="KW-1185">Reference proteome</keyword>
<sequence length="185" mass="20842">MSTYSLTLEVRTATGLFAIWGYRSTGREYFLAANAKAEHGASYHKRRRWGVKCGTECGCYMLTTQQDNNNREPGSFLRAQITKIFLALKYELTVSNNKSKHEVLIAGLRMASALNVEQLIIRGDSKVVFGQVTGSFEAKKPHMKKYAALVKGLLKGFKITWFDKIDRKDNQQTDELSKAIIGEPI</sequence>
<name>A0ACC0BXY6_CATRO</name>
<protein>
    <submittedName>
        <fullName evidence="1">Uncharacterized protein</fullName>
    </submittedName>
</protein>
<proteinExistence type="predicted"/>
<evidence type="ECO:0000313" key="2">
    <source>
        <dbReference type="Proteomes" id="UP001060085"/>
    </source>
</evidence>
<organism evidence="1 2">
    <name type="scientific">Catharanthus roseus</name>
    <name type="common">Madagascar periwinkle</name>
    <name type="synonym">Vinca rosea</name>
    <dbReference type="NCBI Taxonomy" id="4058"/>
    <lineage>
        <taxon>Eukaryota</taxon>
        <taxon>Viridiplantae</taxon>
        <taxon>Streptophyta</taxon>
        <taxon>Embryophyta</taxon>
        <taxon>Tracheophyta</taxon>
        <taxon>Spermatophyta</taxon>
        <taxon>Magnoliopsida</taxon>
        <taxon>eudicotyledons</taxon>
        <taxon>Gunneridae</taxon>
        <taxon>Pentapetalae</taxon>
        <taxon>asterids</taxon>
        <taxon>lamiids</taxon>
        <taxon>Gentianales</taxon>
        <taxon>Apocynaceae</taxon>
        <taxon>Rauvolfioideae</taxon>
        <taxon>Vinceae</taxon>
        <taxon>Catharanthinae</taxon>
        <taxon>Catharanthus</taxon>
    </lineage>
</organism>
<dbReference type="Proteomes" id="UP001060085">
    <property type="component" value="Linkage Group LG02"/>
</dbReference>
<dbReference type="EMBL" id="CM044702">
    <property type="protein sequence ID" value="KAI5677515.1"/>
    <property type="molecule type" value="Genomic_DNA"/>
</dbReference>
<reference evidence="2" key="1">
    <citation type="journal article" date="2023" name="Nat. Plants">
        <title>Single-cell RNA sequencing provides a high-resolution roadmap for understanding the multicellular compartmentation of specialized metabolism.</title>
        <authorList>
            <person name="Sun S."/>
            <person name="Shen X."/>
            <person name="Li Y."/>
            <person name="Li Y."/>
            <person name="Wang S."/>
            <person name="Li R."/>
            <person name="Zhang H."/>
            <person name="Shen G."/>
            <person name="Guo B."/>
            <person name="Wei J."/>
            <person name="Xu J."/>
            <person name="St-Pierre B."/>
            <person name="Chen S."/>
            <person name="Sun C."/>
        </authorList>
    </citation>
    <scope>NUCLEOTIDE SEQUENCE [LARGE SCALE GENOMIC DNA]</scope>
</reference>
<accession>A0ACC0BXY6</accession>
<evidence type="ECO:0000313" key="1">
    <source>
        <dbReference type="EMBL" id="KAI5677515.1"/>
    </source>
</evidence>
<gene>
    <name evidence="1" type="ORF">M9H77_08465</name>
</gene>
<comment type="caution">
    <text evidence="1">The sequence shown here is derived from an EMBL/GenBank/DDBJ whole genome shotgun (WGS) entry which is preliminary data.</text>
</comment>